<keyword evidence="2" id="KW-0880">Kelch repeat</keyword>
<dbReference type="InterPro" id="IPR015915">
    <property type="entry name" value="Kelch-typ_b-propeller"/>
</dbReference>
<feature type="region of interest" description="Disordered" evidence="5">
    <location>
        <begin position="473"/>
        <end position="544"/>
    </location>
</feature>
<dbReference type="SUPFAM" id="SSF47027">
    <property type="entry name" value="Acyl-CoA binding protein"/>
    <property type="match status" value="1"/>
</dbReference>
<name>A0AAV1I6R8_9CHLO</name>
<dbReference type="Proteomes" id="UP001314263">
    <property type="component" value="Unassembled WGS sequence"/>
</dbReference>
<dbReference type="PROSITE" id="PS51228">
    <property type="entry name" value="ACB_2"/>
    <property type="match status" value="1"/>
</dbReference>
<evidence type="ECO:0000259" key="6">
    <source>
        <dbReference type="PROSITE" id="PS51228"/>
    </source>
</evidence>
<gene>
    <name evidence="7" type="ORF">CVIRNUC_006243</name>
</gene>
<comment type="similarity">
    <text evidence="1">Belongs to the ACBP family.</text>
</comment>
<dbReference type="EMBL" id="CAUYUE010000008">
    <property type="protein sequence ID" value="CAK0783048.1"/>
    <property type="molecule type" value="Genomic_DNA"/>
</dbReference>
<dbReference type="PANTHER" id="PTHR46093:SF3">
    <property type="entry name" value="ACYL-COA-BINDING DOMAIN-CONTAINING PROTEIN 4"/>
    <property type="match status" value="1"/>
</dbReference>
<evidence type="ECO:0000256" key="4">
    <source>
        <dbReference type="ARBA" id="ARBA00023121"/>
    </source>
</evidence>
<organism evidence="7 8">
    <name type="scientific">Coccomyxa viridis</name>
    <dbReference type="NCBI Taxonomy" id="1274662"/>
    <lineage>
        <taxon>Eukaryota</taxon>
        <taxon>Viridiplantae</taxon>
        <taxon>Chlorophyta</taxon>
        <taxon>core chlorophytes</taxon>
        <taxon>Trebouxiophyceae</taxon>
        <taxon>Trebouxiophyceae incertae sedis</taxon>
        <taxon>Coccomyxaceae</taxon>
        <taxon>Coccomyxa</taxon>
    </lineage>
</organism>
<proteinExistence type="inferred from homology"/>
<dbReference type="InterPro" id="IPR035984">
    <property type="entry name" value="Acyl-CoA-binding_sf"/>
</dbReference>
<dbReference type="Pfam" id="PF24681">
    <property type="entry name" value="Kelch_KLHDC2_KLHL20_DRC7"/>
    <property type="match status" value="2"/>
</dbReference>
<dbReference type="Gene3D" id="2.120.10.80">
    <property type="entry name" value="Kelch-type beta propeller"/>
    <property type="match status" value="2"/>
</dbReference>
<dbReference type="Pfam" id="PF00887">
    <property type="entry name" value="ACBP"/>
    <property type="match status" value="1"/>
</dbReference>
<evidence type="ECO:0000256" key="5">
    <source>
        <dbReference type="SAM" id="MobiDB-lite"/>
    </source>
</evidence>
<evidence type="ECO:0000256" key="2">
    <source>
        <dbReference type="ARBA" id="ARBA00022441"/>
    </source>
</evidence>
<evidence type="ECO:0000256" key="1">
    <source>
        <dbReference type="ARBA" id="ARBA00005567"/>
    </source>
</evidence>
<dbReference type="GO" id="GO:0000062">
    <property type="term" value="F:fatty-acyl-CoA binding"/>
    <property type="evidence" value="ECO:0007669"/>
    <property type="project" value="InterPro"/>
</dbReference>
<keyword evidence="4" id="KW-0446">Lipid-binding</keyword>
<dbReference type="PANTHER" id="PTHR46093">
    <property type="entry name" value="ACYL-COA-BINDING DOMAIN-CONTAINING PROTEIN 5"/>
    <property type="match status" value="1"/>
</dbReference>
<dbReference type="PRINTS" id="PR00689">
    <property type="entry name" value="ACOABINDINGP"/>
</dbReference>
<accession>A0AAV1I6R8</accession>
<dbReference type="AlphaFoldDB" id="A0AAV1I6R8"/>
<evidence type="ECO:0000313" key="7">
    <source>
        <dbReference type="EMBL" id="CAK0783048.1"/>
    </source>
</evidence>
<sequence>MTTSTHSACTLPYPDRFHAAVNFIVNNTPGSNPIPDELRLVLYALHQQATVGPCTEAKPWGWNVVESAKWESWNQLGNMSSVEAMRLYVKMVEDDQPNWWGLSKAHQQKLSALAENGDADGADGGYFASPALDAAPVGIWSSPYVEGPKRPPPRYEHASAAVGSQLYVFGGNCGGRYLGDMWILHLDSLTWEAVTPKAAQLPEENGNSAAAVASHLLPPSAGHAMAAWKSKLLIVGGHMKAAAAGKQLRIACFDTESESLAMLEPTGSFPTSRGGHSATVVNGSLYVFGGEDTSRRPVSELHVLDLATMAWRPVMATGRAPAARSAHTALAYKNRFLIVFGGGSVANCYNDVVMLDTKTLEWSSPQTSGTPPTPRAGHAAALLSDALYVCGGGNNSAGCADLMALDLGGMAKGTPLAWSAVAKAEPRSAIASEGLSLTAVRSAGALLAFGGYNGKYHNSAQVFRPGVVSPQPAEEAAPVKSASQKGKQPHAAPAKPAVSVGEANGDTGRLEKRQDSGHVTPSRASAKAPIRQSTSEADAAKEELASVRREAAAAREASTAELSLMRRQLASAQTAAADAEAAHAEAERKLKSAAKEIDEQQSQIFRLEVRLAEANKKLEHTADLEKELLHYRKLAKDAEKKGQGGLWGYISGS</sequence>
<dbReference type="SUPFAM" id="SSF117281">
    <property type="entry name" value="Kelch motif"/>
    <property type="match status" value="2"/>
</dbReference>
<keyword evidence="3" id="KW-0677">Repeat</keyword>
<evidence type="ECO:0000256" key="3">
    <source>
        <dbReference type="ARBA" id="ARBA00022737"/>
    </source>
</evidence>
<protein>
    <recommendedName>
        <fullName evidence="6">ACB domain-containing protein</fullName>
    </recommendedName>
</protein>
<keyword evidence="8" id="KW-1185">Reference proteome</keyword>
<comment type="caution">
    <text evidence="7">The sequence shown here is derived from an EMBL/GenBank/DDBJ whole genome shotgun (WGS) entry which is preliminary data.</text>
</comment>
<evidence type="ECO:0000313" key="8">
    <source>
        <dbReference type="Proteomes" id="UP001314263"/>
    </source>
</evidence>
<dbReference type="InterPro" id="IPR000582">
    <property type="entry name" value="Acyl-CoA-binding_protein"/>
</dbReference>
<dbReference type="InterPro" id="IPR014352">
    <property type="entry name" value="FERM/acyl-CoA-bd_prot_sf"/>
</dbReference>
<reference evidence="7 8" key="1">
    <citation type="submission" date="2023-10" db="EMBL/GenBank/DDBJ databases">
        <authorList>
            <person name="Maclean D."/>
            <person name="Macfadyen A."/>
        </authorList>
    </citation>
    <scope>NUCLEOTIDE SEQUENCE [LARGE SCALE GENOMIC DNA]</scope>
</reference>
<dbReference type="Gene3D" id="1.20.80.10">
    <property type="match status" value="1"/>
</dbReference>
<feature type="domain" description="ACB" evidence="6">
    <location>
        <begin position="13"/>
        <end position="101"/>
    </location>
</feature>